<protein>
    <submittedName>
        <fullName evidence="4">Dehydrogenase</fullName>
    </submittedName>
</protein>
<evidence type="ECO:0000259" key="2">
    <source>
        <dbReference type="Pfam" id="PF01408"/>
    </source>
</evidence>
<dbReference type="Gene3D" id="3.40.50.720">
    <property type="entry name" value="NAD(P)-binding Rossmann-like Domain"/>
    <property type="match status" value="1"/>
</dbReference>
<dbReference type="InterPro" id="IPR000683">
    <property type="entry name" value="Gfo/Idh/MocA-like_OxRdtase_N"/>
</dbReference>
<dbReference type="SUPFAM" id="SSF51735">
    <property type="entry name" value="NAD(P)-binding Rossmann-fold domains"/>
    <property type="match status" value="1"/>
</dbReference>
<organism evidence="4 5">
    <name type="scientific">Labrys wisconsinensis</name>
    <dbReference type="NCBI Taxonomy" id="425677"/>
    <lineage>
        <taxon>Bacteria</taxon>
        <taxon>Pseudomonadati</taxon>
        <taxon>Pseudomonadota</taxon>
        <taxon>Alphaproteobacteria</taxon>
        <taxon>Hyphomicrobiales</taxon>
        <taxon>Xanthobacteraceae</taxon>
        <taxon>Labrys</taxon>
    </lineage>
</organism>
<feature type="domain" description="Gfo/Idh/MocA-like oxidoreductase N-terminal" evidence="2">
    <location>
        <begin position="4"/>
        <end position="131"/>
    </location>
</feature>
<evidence type="ECO:0000313" key="4">
    <source>
        <dbReference type="EMBL" id="MDQ0470599.1"/>
    </source>
</evidence>
<dbReference type="Pfam" id="PF01408">
    <property type="entry name" value="GFO_IDH_MocA"/>
    <property type="match status" value="1"/>
</dbReference>
<name>A0ABU0J8L2_9HYPH</name>
<accession>A0ABU0J8L2</accession>
<sequence>MTRIRVGLVGASGWMGRTHALLLAAQHVVFGPEPSVSLEMVADATPELAADAARACGVARSTGDWRELVASPDVDVVDVVTPNHLHHTIALAAIAAGKHVYCEKPLAMNSRQSFAMAQAAGRRGVVTLVGYNYPVNPIHRVAREIIAAGDIGEVVNVRFSKNVDYMSDPQAPFVWRHDRSIAGSGTLGDTVSHLLSMLQYLIGDVAEVMGHVRIVHGERPLVPGAAIGRQAGPATALRKVETDDEVLVLLKLAGGATGTMDASRVATGRRMEFAYVVTGTRGSLAWSIDRLNTLEFYSAADRPGRQGFRRIEAAPEHAGYGAFYPVANIGMGYNDQKMIEIRTLIEAVAAGRTDAWPNFADAHRIQCTLDAIAASSLERRWVRVSEIAERCETTSSPVGTEGSAS</sequence>
<reference evidence="4 5" key="1">
    <citation type="submission" date="2023-07" db="EMBL/GenBank/DDBJ databases">
        <title>Genomic Encyclopedia of Type Strains, Phase IV (KMG-IV): sequencing the most valuable type-strain genomes for metagenomic binning, comparative biology and taxonomic classification.</title>
        <authorList>
            <person name="Goeker M."/>
        </authorList>
    </citation>
    <scope>NUCLEOTIDE SEQUENCE [LARGE SCALE GENOMIC DNA]</scope>
    <source>
        <strain evidence="4 5">DSM 19619</strain>
    </source>
</reference>
<dbReference type="PANTHER" id="PTHR43818">
    <property type="entry name" value="BCDNA.GH03377"/>
    <property type="match status" value="1"/>
</dbReference>
<dbReference type="Gene3D" id="3.30.360.10">
    <property type="entry name" value="Dihydrodipicolinate Reductase, domain 2"/>
    <property type="match status" value="1"/>
</dbReference>
<keyword evidence="1" id="KW-0560">Oxidoreductase</keyword>
<evidence type="ECO:0000313" key="5">
    <source>
        <dbReference type="Proteomes" id="UP001242480"/>
    </source>
</evidence>
<comment type="caution">
    <text evidence="4">The sequence shown here is derived from an EMBL/GenBank/DDBJ whole genome shotgun (WGS) entry which is preliminary data.</text>
</comment>
<evidence type="ECO:0000259" key="3">
    <source>
        <dbReference type="Pfam" id="PF22725"/>
    </source>
</evidence>
<dbReference type="SUPFAM" id="SSF55347">
    <property type="entry name" value="Glyceraldehyde-3-phosphate dehydrogenase-like, C-terminal domain"/>
    <property type="match status" value="1"/>
</dbReference>
<dbReference type="InterPro" id="IPR055170">
    <property type="entry name" value="GFO_IDH_MocA-like_dom"/>
</dbReference>
<dbReference type="EMBL" id="JAUSVX010000006">
    <property type="protein sequence ID" value="MDQ0470599.1"/>
    <property type="molecule type" value="Genomic_DNA"/>
</dbReference>
<proteinExistence type="predicted"/>
<gene>
    <name evidence="4" type="ORF">QO011_003618</name>
</gene>
<keyword evidence="5" id="KW-1185">Reference proteome</keyword>
<feature type="domain" description="GFO/IDH/MocA-like oxidoreductase" evidence="3">
    <location>
        <begin position="140"/>
        <end position="284"/>
    </location>
</feature>
<dbReference type="PANTHER" id="PTHR43818:SF11">
    <property type="entry name" value="BCDNA.GH03377"/>
    <property type="match status" value="1"/>
</dbReference>
<dbReference type="RefSeq" id="WP_307274691.1">
    <property type="nucleotide sequence ID" value="NZ_JAUSVX010000006.1"/>
</dbReference>
<dbReference type="Pfam" id="PF22725">
    <property type="entry name" value="GFO_IDH_MocA_C3"/>
    <property type="match status" value="1"/>
</dbReference>
<dbReference type="InterPro" id="IPR050463">
    <property type="entry name" value="Gfo/Idh/MocA_oxidrdct_glycsds"/>
</dbReference>
<dbReference type="Proteomes" id="UP001242480">
    <property type="component" value="Unassembled WGS sequence"/>
</dbReference>
<evidence type="ECO:0000256" key="1">
    <source>
        <dbReference type="ARBA" id="ARBA00023002"/>
    </source>
</evidence>
<dbReference type="InterPro" id="IPR036291">
    <property type="entry name" value="NAD(P)-bd_dom_sf"/>
</dbReference>